<dbReference type="Pfam" id="PF01497">
    <property type="entry name" value="Peripla_BP_2"/>
    <property type="match status" value="1"/>
</dbReference>
<name>A0A147KCM3_9BACI</name>
<dbReference type="PANTHER" id="PTHR30535:SF7">
    <property type="entry name" value="IRON(III) DICITRATE-BINDING PROTEIN"/>
    <property type="match status" value="1"/>
</dbReference>
<comment type="caution">
    <text evidence="3">The sequence shown here is derived from an EMBL/GenBank/DDBJ whole genome shotgun (WGS) entry which is preliminary data.</text>
</comment>
<comment type="similarity">
    <text evidence="1">Belongs to the bacterial solute-binding protein 8 family.</text>
</comment>
<dbReference type="PATRIC" id="fig|1150625.3.peg.103"/>
<dbReference type="OrthoDB" id="356537at2"/>
<keyword evidence="4" id="KW-1185">Reference proteome</keyword>
<dbReference type="Gene3D" id="3.40.50.1980">
    <property type="entry name" value="Nitrogenase molybdenum iron protein domain"/>
    <property type="match status" value="2"/>
</dbReference>
<dbReference type="SUPFAM" id="SSF53807">
    <property type="entry name" value="Helical backbone' metal receptor"/>
    <property type="match status" value="1"/>
</dbReference>
<dbReference type="AlphaFoldDB" id="A0A147KCM3"/>
<evidence type="ECO:0000313" key="3">
    <source>
        <dbReference type="EMBL" id="KUP09435.1"/>
    </source>
</evidence>
<dbReference type="Proteomes" id="UP000074108">
    <property type="component" value="Unassembled WGS sequence"/>
</dbReference>
<gene>
    <name evidence="3" type="ORF">Q75_00495</name>
</gene>
<dbReference type="PROSITE" id="PS50983">
    <property type="entry name" value="FE_B12_PBP"/>
    <property type="match status" value="1"/>
</dbReference>
<dbReference type="PANTHER" id="PTHR30535">
    <property type="entry name" value="VITAMIN B12-BINDING PROTEIN"/>
    <property type="match status" value="1"/>
</dbReference>
<proteinExistence type="inferred from homology"/>
<accession>A0A147KCM3</accession>
<dbReference type="STRING" id="1150625.Q75_00495"/>
<evidence type="ECO:0000259" key="2">
    <source>
        <dbReference type="PROSITE" id="PS50983"/>
    </source>
</evidence>
<evidence type="ECO:0000256" key="1">
    <source>
        <dbReference type="ARBA" id="ARBA00008814"/>
    </source>
</evidence>
<feature type="domain" description="Fe/B12 periplasmic-binding" evidence="2">
    <location>
        <begin position="63"/>
        <end position="333"/>
    </location>
</feature>
<reference evidence="3 4" key="1">
    <citation type="journal article" date="2016" name="Front. Microbiol.">
        <title>Microevolution Analysis of Bacillus coahuilensis Unveils Differences in Phosphorus Acquisition Strategies and Their Regulation.</title>
        <authorList>
            <person name="Gomez-Lunar Z."/>
            <person name="Hernandez-Gonzalez I."/>
            <person name="Rodriguez-Torres M.D."/>
            <person name="Souza V."/>
            <person name="Olmedo-Alvarez G."/>
        </authorList>
    </citation>
    <scope>NUCLEOTIDE SEQUENCE [LARGE SCALE GENOMIC DNA]</scope>
    <source>
        <strain evidence="4">p1.1.43</strain>
    </source>
</reference>
<evidence type="ECO:0000313" key="4">
    <source>
        <dbReference type="Proteomes" id="UP000074108"/>
    </source>
</evidence>
<dbReference type="InterPro" id="IPR002491">
    <property type="entry name" value="ABC_transptr_periplasmic_BD"/>
</dbReference>
<dbReference type="InterPro" id="IPR050902">
    <property type="entry name" value="ABC_Transporter_SBP"/>
</dbReference>
<protein>
    <recommendedName>
        <fullName evidence="2">Fe/B12 periplasmic-binding domain-containing protein</fullName>
    </recommendedName>
</protein>
<sequence length="333" mass="37078">MNRRNVLFMAVSTALLLGACGQGEKVEQKEEMESVESTVTEEKEGVTITNYNREFVVEETPSKIISTNDHTTEILLALGLEDKIVAKVVGHESEVSAEVKEAYEQIPTISQSDHNYPALEAILEYEPDFLFGRESAFTDTAIGTPDALEEYGVDVLVSKGTYTPGATMEDVYEDIRQIGLIFGIEERAEELIAEMNENISSVQEKVKDQQEPLKVAVMDMGGEALFTSAQSLETHLIELAGGKNVFDDIEKTWAEVSWEELVERNPEVIVINEYSEVPTEDKIEELLTNPALQGIEAVKNERFVILPLSTVFEGIQNDDAVELLAKGFYPENF</sequence>
<dbReference type="EMBL" id="LDYG01000001">
    <property type="protein sequence ID" value="KUP09435.1"/>
    <property type="molecule type" value="Genomic_DNA"/>
</dbReference>
<organism evidence="3 4">
    <name type="scientific">Bacillus coahuilensis p1.1.43</name>
    <dbReference type="NCBI Taxonomy" id="1150625"/>
    <lineage>
        <taxon>Bacteria</taxon>
        <taxon>Bacillati</taxon>
        <taxon>Bacillota</taxon>
        <taxon>Bacilli</taxon>
        <taxon>Bacillales</taxon>
        <taxon>Bacillaceae</taxon>
        <taxon>Bacillus</taxon>
    </lineage>
</organism>
<dbReference type="PROSITE" id="PS51257">
    <property type="entry name" value="PROKAR_LIPOPROTEIN"/>
    <property type="match status" value="1"/>
</dbReference>
<dbReference type="RefSeq" id="WP_059349964.1">
    <property type="nucleotide sequence ID" value="NZ_LDYG01000001.1"/>
</dbReference>